<evidence type="ECO:0000313" key="2">
    <source>
        <dbReference type="Proteomes" id="UP000824881"/>
    </source>
</evidence>
<name>A0ACB7ITD7_PLECO</name>
<evidence type="ECO:0000313" key="1">
    <source>
        <dbReference type="EMBL" id="KAG9221111.1"/>
    </source>
</evidence>
<dbReference type="EMBL" id="WQMT02000007">
    <property type="protein sequence ID" value="KAG9221111.1"/>
    <property type="molecule type" value="Genomic_DNA"/>
</dbReference>
<dbReference type="Proteomes" id="UP000824881">
    <property type="component" value="Unassembled WGS sequence"/>
</dbReference>
<organism evidence="1 2">
    <name type="scientific">Pleurotus cornucopiae</name>
    <name type="common">Cornucopia mushroom</name>
    <dbReference type="NCBI Taxonomy" id="5321"/>
    <lineage>
        <taxon>Eukaryota</taxon>
        <taxon>Fungi</taxon>
        <taxon>Dikarya</taxon>
        <taxon>Basidiomycota</taxon>
        <taxon>Agaricomycotina</taxon>
        <taxon>Agaricomycetes</taxon>
        <taxon>Agaricomycetidae</taxon>
        <taxon>Agaricales</taxon>
        <taxon>Pleurotineae</taxon>
        <taxon>Pleurotaceae</taxon>
        <taxon>Pleurotus</taxon>
    </lineage>
</organism>
<proteinExistence type="predicted"/>
<reference evidence="1 2" key="1">
    <citation type="journal article" date="2021" name="Appl. Environ. Microbiol.">
        <title>Genetic linkage and physical mapping for an oyster mushroom Pleurotus cornucopiae and QTL analysis for the trait cap color.</title>
        <authorList>
            <person name="Zhang Y."/>
            <person name="Gao W."/>
            <person name="Sonnenberg A."/>
            <person name="Chen Q."/>
            <person name="Zhang J."/>
            <person name="Huang C."/>
        </authorList>
    </citation>
    <scope>NUCLEOTIDE SEQUENCE [LARGE SCALE GENOMIC DNA]</scope>
    <source>
        <strain evidence="1">CCMSSC00406</strain>
    </source>
</reference>
<sequence>MSTALMAFWLVYLSHWLAVAFAYIPALPTNSTVAGVQGAPNTTDVSQLTVQWYYNGSYSDNISYELAGMESNGTSRGALVHFSEESVDENTPPTTTPWIAMVACDANATKFSLEIDIFTLARDKGAKAALLYSIYSKACLINAEYLDPTFDKVFDIFSTQSLTSAQFIEEQFRNANGTFRWYDSQNLNNSGEIVNATIRARTPTEPNYLLATLRAYNATGDDDAASPTSSSTGATSDPGSSTNTSLAMIILYAITGCVSALFCVVIISGAVRAIRHPERYGPRSGRFGGAYSQSRVRGLTRAMLDTFPVVKFGSSPGTGTDREGVRRAGKDVEASFASASPGEGNSPTEIKLADLSREPKQSSTVALDEQTNSNPASRNAGGDPVASDVVAVVPRRASDSSGRTSNAEPSARPNSAPAAASGSSAPIRRPSQRTIVEPESMGRETCPICIVDFEEGDDLRVLPCEGNHRFHQQCVDPWLLELSSSCPICRQGGQSYFNAFILSPFPILYPDFLALETILSGESEETSARNRSPDHHHAHNESPTNGRFSRYLRFARRRRPEPEEEEDPTDPYLPMAAHTSLYHPTS</sequence>
<protein>
    <submittedName>
        <fullName evidence="1">Uncharacterized protein</fullName>
    </submittedName>
</protein>
<comment type="caution">
    <text evidence="1">The sequence shown here is derived from an EMBL/GenBank/DDBJ whole genome shotgun (WGS) entry which is preliminary data.</text>
</comment>
<gene>
    <name evidence="1" type="ORF">CCMSSC00406_0005450</name>
</gene>
<accession>A0ACB7ITD7</accession>
<keyword evidence="2" id="KW-1185">Reference proteome</keyword>